<reference evidence="1" key="1">
    <citation type="submission" date="2025-08" db="UniProtKB">
        <authorList>
            <consortium name="Ensembl"/>
        </authorList>
    </citation>
    <scope>IDENTIFICATION</scope>
</reference>
<dbReference type="AlphaFoldDB" id="A0A9J8C0K7"/>
<dbReference type="Ensembl" id="ENSCCRT00000129581.1">
    <property type="protein sequence ID" value="ENSCCRP00000158900.1"/>
    <property type="gene ID" value="ENSCCRG00000080458.1"/>
</dbReference>
<organism evidence="1 2">
    <name type="scientific">Cyprinus carpio carpio</name>
    <dbReference type="NCBI Taxonomy" id="630221"/>
    <lineage>
        <taxon>Eukaryota</taxon>
        <taxon>Metazoa</taxon>
        <taxon>Chordata</taxon>
        <taxon>Craniata</taxon>
        <taxon>Vertebrata</taxon>
        <taxon>Euteleostomi</taxon>
        <taxon>Actinopterygii</taxon>
        <taxon>Neopterygii</taxon>
        <taxon>Teleostei</taxon>
        <taxon>Ostariophysi</taxon>
        <taxon>Cypriniformes</taxon>
        <taxon>Cyprinidae</taxon>
        <taxon>Cyprininae</taxon>
        <taxon>Cyprinus</taxon>
    </lineage>
</organism>
<name>A0A9J8C0K7_CYPCA</name>
<sequence>PGGNFYTQLIEYCMLANECMILIVSCIEIRGFSMKSSIGHPCLVPLCNVKFCEDSPFVVTMAVGELSSAL</sequence>
<reference evidence="1" key="2">
    <citation type="submission" date="2025-09" db="UniProtKB">
        <authorList>
            <consortium name="Ensembl"/>
        </authorList>
    </citation>
    <scope>IDENTIFICATION</scope>
</reference>
<dbReference type="Proteomes" id="UP001108240">
    <property type="component" value="Unplaced"/>
</dbReference>
<keyword evidence="2" id="KW-1185">Reference proteome</keyword>
<evidence type="ECO:0000313" key="2">
    <source>
        <dbReference type="Proteomes" id="UP001108240"/>
    </source>
</evidence>
<evidence type="ECO:0000313" key="1">
    <source>
        <dbReference type="Ensembl" id="ENSCCRP00000158900.1"/>
    </source>
</evidence>
<accession>A0A9J8C0K7</accession>
<protein>
    <submittedName>
        <fullName evidence="1">Uncharacterized protein</fullName>
    </submittedName>
</protein>
<proteinExistence type="predicted"/>